<reference evidence="1 2" key="1">
    <citation type="submission" date="2019-12" db="EMBL/GenBank/DDBJ databases">
        <title>Corynebacterium sp. nov., isolated from feces of the Anser Albifrons in China.</title>
        <authorList>
            <person name="Liu Q."/>
        </authorList>
    </citation>
    <scope>NUCLEOTIDE SEQUENCE [LARGE SCALE GENOMIC DNA]</scope>
    <source>
        <strain evidence="1 2">4H37-19</strain>
    </source>
</reference>
<dbReference type="KEGG" id="cpoy:GP475_01335"/>
<protein>
    <recommendedName>
        <fullName evidence="3">LGFP repeat-containing protein</fullName>
    </recommendedName>
</protein>
<dbReference type="InterPro" id="IPR013207">
    <property type="entry name" value="LGFP"/>
</dbReference>
<organism evidence="1 2">
    <name type="scientific">Corynebacterium poyangense</name>
    <dbReference type="NCBI Taxonomy" id="2684405"/>
    <lineage>
        <taxon>Bacteria</taxon>
        <taxon>Bacillati</taxon>
        <taxon>Actinomycetota</taxon>
        <taxon>Actinomycetes</taxon>
        <taxon>Mycobacteriales</taxon>
        <taxon>Corynebacteriaceae</taxon>
        <taxon>Corynebacterium</taxon>
    </lineage>
</organism>
<dbReference type="Proteomes" id="UP000516320">
    <property type="component" value="Chromosome"/>
</dbReference>
<dbReference type="EMBL" id="CP046884">
    <property type="protein sequence ID" value="QNQ89420.1"/>
    <property type="molecule type" value="Genomic_DNA"/>
</dbReference>
<name>A0A7H0SLJ5_9CORY</name>
<gene>
    <name evidence="1" type="ORF">GP475_01335</name>
</gene>
<dbReference type="RefSeq" id="WP_187974876.1">
    <property type="nucleotide sequence ID" value="NZ_CP046884.1"/>
</dbReference>
<sequence length="439" mass="48477">MGKSFQALRIVLASLTVFLSFGSVSLARADVFHGRWIYGRIAETYERLGGWGHFGDALIDESIAARDGRYQHFQRDSSIFWHPQVSDGVARQVGGKIREKWADKSWERGDLGFPVTDELPTPGGLGRFNHFEGGSIYWTSTTDAHVVWGAIRQRWADLGWEQSPLGFPTTDEVFTPDLRARFNHFQHGSIYWHPEYGAVEVPGGIRNIWHNNQWERGTLGYPIAVPQTVSGGAVQQFQGGEIGVFRASYVRLPETGDYPGGGLSDWRKVFPLFAADTAPEWSGAATHREVTGHWDIYFKEYAGCPKRIEKGMVCSFPSSGGRVYPLEVRGVSDDGVWFVTGQEHPEGAGRNVVVRFRELKPGQTDKRLLAGSHSSEFSAQARPWVVMDISAFSGGQSAAISGPLSSEAVADEVFGPAAERIATTVPHSTNRYALGEVWG</sequence>
<evidence type="ECO:0000313" key="1">
    <source>
        <dbReference type="EMBL" id="QNQ89420.1"/>
    </source>
</evidence>
<proteinExistence type="predicted"/>
<dbReference type="AlphaFoldDB" id="A0A7H0SLJ5"/>
<keyword evidence="2" id="KW-1185">Reference proteome</keyword>
<dbReference type="Pfam" id="PF08310">
    <property type="entry name" value="LGFP"/>
    <property type="match status" value="3"/>
</dbReference>
<evidence type="ECO:0008006" key="3">
    <source>
        <dbReference type="Google" id="ProtNLM"/>
    </source>
</evidence>
<evidence type="ECO:0000313" key="2">
    <source>
        <dbReference type="Proteomes" id="UP000516320"/>
    </source>
</evidence>
<accession>A0A7H0SLJ5</accession>